<comment type="caution">
    <text evidence="2">The sequence shown here is derived from an EMBL/GenBank/DDBJ whole genome shotgun (WGS) entry which is preliminary data.</text>
</comment>
<keyword evidence="1" id="KW-1133">Transmembrane helix</keyword>
<evidence type="ECO:0000256" key="1">
    <source>
        <dbReference type="SAM" id="Phobius"/>
    </source>
</evidence>
<reference evidence="3" key="1">
    <citation type="submission" date="2023-07" db="EMBL/GenBank/DDBJ databases">
        <title>Novel Mycoplasma species identified in domestic and wild animals.</title>
        <authorList>
            <person name="Volokhov D.V."/>
            <person name="Furtak V.A."/>
            <person name="Zagorodnyaya T.A."/>
        </authorList>
    </citation>
    <scope>NUCLEOTIDE SEQUENCE [LARGE SCALE GENOMIC DNA]</scope>
    <source>
        <strain evidence="3">92-19</strain>
    </source>
</reference>
<organism evidence="2 3">
    <name type="scientific">Paracholeplasma vituli</name>
    <dbReference type="NCBI Taxonomy" id="69473"/>
    <lineage>
        <taxon>Bacteria</taxon>
        <taxon>Bacillati</taxon>
        <taxon>Mycoplasmatota</taxon>
        <taxon>Mollicutes</taxon>
        <taxon>Acholeplasmatales</taxon>
        <taxon>Acholeplasmataceae</taxon>
        <taxon>Paracholeplasma</taxon>
    </lineage>
</organism>
<dbReference type="EMBL" id="JAOEGN010000014">
    <property type="protein sequence ID" value="MCU0105481.1"/>
    <property type="molecule type" value="Genomic_DNA"/>
</dbReference>
<keyword evidence="1" id="KW-0472">Membrane</keyword>
<accession>A0ABT2PYC5</accession>
<protein>
    <recommendedName>
        <fullName evidence="4">RDD domain-containing protein</fullName>
    </recommendedName>
</protein>
<evidence type="ECO:0000313" key="2">
    <source>
        <dbReference type="EMBL" id="MCU0105481.1"/>
    </source>
</evidence>
<proteinExistence type="predicted"/>
<keyword evidence="1" id="KW-0812">Transmembrane</keyword>
<name>A0ABT2PYC5_9MOLU</name>
<feature type="transmembrane region" description="Helical" evidence="1">
    <location>
        <begin position="57"/>
        <end position="78"/>
    </location>
</feature>
<feature type="transmembrane region" description="Helical" evidence="1">
    <location>
        <begin position="24"/>
        <end position="50"/>
    </location>
</feature>
<gene>
    <name evidence="2" type="ORF">N7603_07400</name>
</gene>
<keyword evidence="3" id="KW-1185">Reference proteome</keyword>
<dbReference type="Proteomes" id="UP001209076">
    <property type="component" value="Unassembled WGS sequence"/>
</dbReference>
<evidence type="ECO:0000313" key="3">
    <source>
        <dbReference type="Proteomes" id="UP001209076"/>
    </source>
</evidence>
<dbReference type="RefSeq" id="WP_262096794.1">
    <property type="nucleotide sequence ID" value="NZ_JAOEGN010000014.1"/>
</dbReference>
<sequence>MENNTKTFNKIMYLKYLNPKKSRIIWAETIDLTLFISIFIGIVFYYAVYLDNTSSGLALFILFVYLVVQLLILFTFRLFGYNSFGYFLLGLVHIPGSSGIRLYQSEFFELWFQSIEYKFKYHNAYEFFNFLNNVYYQSLVNDENNVYIVSLRKYKKMIANKELILTE</sequence>
<evidence type="ECO:0008006" key="4">
    <source>
        <dbReference type="Google" id="ProtNLM"/>
    </source>
</evidence>